<keyword evidence="1" id="KW-0732">Signal</keyword>
<feature type="domain" description="Lipocalin-like" evidence="2">
    <location>
        <begin position="36"/>
        <end position="124"/>
    </location>
</feature>
<keyword evidence="4" id="KW-1185">Reference proteome</keyword>
<gene>
    <name evidence="3" type="ORF">SAMN04487910_3073</name>
</gene>
<organism evidence="3 4">
    <name type="scientific">Aquimarina amphilecti</name>
    <dbReference type="NCBI Taxonomy" id="1038014"/>
    <lineage>
        <taxon>Bacteria</taxon>
        <taxon>Pseudomonadati</taxon>
        <taxon>Bacteroidota</taxon>
        <taxon>Flavobacteriia</taxon>
        <taxon>Flavobacteriales</taxon>
        <taxon>Flavobacteriaceae</taxon>
        <taxon>Aquimarina</taxon>
    </lineage>
</organism>
<feature type="chain" id="PRO_5011536769" evidence="1">
    <location>
        <begin position="23"/>
        <end position="141"/>
    </location>
</feature>
<reference evidence="4" key="1">
    <citation type="submission" date="2016-10" db="EMBL/GenBank/DDBJ databases">
        <authorList>
            <person name="Varghese N."/>
            <person name="Submissions S."/>
        </authorList>
    </citation>
    <scope>NUCLEOTIDE SEQUENCE [LARGE SCALE GENOMIC DNA]</scope>
    <source>
        <strain evidence="4">DSM 25232 / NCIMB 14723 / 92V</strain>
    </source>
</reference>
<name>A0A1H7SA95_AQUAM</name>
<evidence type="ECO:0000259" key="2">
    <source>
        <dbReference type="Pfam" id="PF13648"/>
    </source>
</evidence>
<dbReference type="PROSITE" id="PS51257">
    <property type="entry name" value="PROKAR_LIPOPROTEIN"/>
    <property type="match status" value="1"/>
</dbReference>
<dbReference type="RefSeq" id="WP_091410106.1">
    <property type="nucleotide sequence ID" value="NZ_FOAB01000005.1"/>
</dbReference>
<dbReference type="AlphaFoldDB" id="A0A1H7SA95"/>
<proteinExistence type="predicted"/>
<dbReference type="Pfam" id="PF13648">
    <property type="entry name" value="Lipocalin_4"/>
    <property type="match status" value="1"/>
</dbReference>
<sequence>MKKIILLLTVATSILFTSCSSDDDNSGPVDAQDKFIGDWKITQEFEDGVEVTIETCDLQDVLTVTEDEKFSVTSHVMENGTCVLEDTFTGAWENLGDNKYKITSDVDGAEAVEATITFSGNTMTAVTNDEDGEFKQILTRV</sequence>
<dbReference type="Proteomes" id="UP000198521">
    <property type="component" value="Unassembled WGS sequence"/>
</dbReference>
<dbReference type="OrthoDB" id="1435261at2"/>
<dbReference type="EMBL" id="FOAB01000005">
    <property type="protein sequence ID" value="SEL69552.1"/>
    <property type="molecule type" value="Genomic_DNA"/>
</dbReference>
<dbReference type="InterPro" id="IPR024311">
    <property type="entry name" value="Lipocalin-like"/>
</dbReference>
<evidence type="ECO:0000313" key="4">
    <source>
        <dbReference type="Proteomes" id="UP000198521"/>
    </source>
</evidence>
<evidence type="ECO:0000256" key="1">
    <source>
        <dbReference type="SAM" id="SignalP"/>
    </source>
</evidence>
<protein>
    <submittedName>
        <fullName evidence="3">Lipocalin-like domain-containing protein</fullName>
    </submittedName>
</protein>
<evidence type="ECO:0000313" key="3">
    <source>
        <dbReference type="EMBL" id="SEL69552.1"/>
    </source>
</evidence>
<feature type="signal peptide" evidence="1">
    <location>
        <begin position="1"/>
        <end position="22"/>
    </location>
</feature>
<accession>A0A1H7SA95</accession>